<reference evidence="1" key="1">
    <citation type="submission" date="2013-08" db="EMBL/GenBank/DDBJ databases">
        <authorList>
            <person name="Mendez C."/>
            <person name="Richter M."/>
            <person name="Ferrer M."/>
            <person name="Sanchez J."/>
        </authorList>
    </citation>
    <scope>NUCLEOTIDE SEQUENCE</scope>
</reference>
<evidence type="ECO:0000313" key="1">
    <source>
        <dbReference type="EMBL" id="EQD32904.1"/>
    </source>
</evidence>
<name>T0ZW65_9ZZZZ</name>
<dbReference type="EMBL" id="AUZX01014135">
    <property type="protein sequence ID" value="EQD32904.1"/>
    <property type="molecule type" value="Genomic_DNA"/>
</dbReference>
<comment type="caution">
    <text evidence="1">The sequence shown here is derived from an EMBL/GenBank/DDBJ whole genome shotgun (WGS) entry which is preliminary data.</text>
</comment>
<protein>
    <submittedName>
        <fullName evidence="1">Uncharacterized protein</fullName>
    </submittedName>
</protein>
<accession>T0ZW65</accession>
<reference evidence="1" key="2">
    <citation type="journal article" date="2014" name="ISME J.">
        <title>Microbial stratification in low pH oxic and suboxic macroscopic growths along an acid mine drainage.</title>
        <authorList>
            <person name="Mendez-Garcia C."/>
            <person name="Mesa V."/>
            <person name="Sprenger R.R."/>
            <person name="Richter M."/>
            <person name="Diez M.S."/>
            <person name="Solano J."/>
            <person name="Bargiela R."/>
            <person name="Golyshina O.V."/>
            <person name="Manteca A."/>
            <person name="Ramos J.L."/>
            <person name="Gallego J.R."/>
            <person name="Llorente I."/>
            <person name="Martins Dos Santos V.A."/>
            <person name="Jensen O.N."/>
            <person name="Pelaez A.I."/>
            <person name="Sanchez J."/>
            <person name="Ferrer M."/>
        </authorList>
    </citation>
    <scope>NUCLEOTIDE SEQUENCE</scope>
</reference>
<feature type="non-terminal residue" evidence="1">
    <location>
        <position position="260"/>
    </location>
</feature>
<sequence length="260" mass="29327">MIDGNPIERLRMAIEPKQIDTEITLELDEDEISVADFSRAFENFTGLVRELSKQFAPNKDSSAWLVKVYPGSVGIGLSGRPGVYTTDEINSIRSNLLTGLRELEKGTRPSFFTDKSVECSRALGNLFKAKKAPPNIRIWDRQQQALSIGRTIASKAEHLLEVAYEDDGSVDGFLQKLSAHGQFEFVVYDVVDDRAIKCEVEESKLESAWKSFRQRVEVLGKVRYRRDGMPVSVRAKDIIPFPTKDEIPSLSEMRRLLADT</sequence>
<organism evidence="1">
    <name type="scientific">mine drainage metagenome</name>
    <dbReference type="NCBI Taxonomy" id="410659"/>
    <lineage>
        <taxon>unclassified sequences</taxon>
        <taxon>metagenomes</taxon>
        <taxon>ecological metagenomes</taxon>
    </lineage>
</organism>
<gene>
    <name evidence="1" type="ORF">B1A_19156</name>
</gene>
<proteinExistence type="predicted"/>
<dbReference type="AlphaFoldDB" id="T0ZW65"/>